<dbReference type="GO" id="GO:0003924">
    <property type="term" value="F:GTPase activity"/>
    <property type="evidence" value="ECO:0007669"/>
    <property type="project" value="UniProtKB-UniRule"/>
</dbReference>
<dbReference type="AlphaFoldDB" id="A0A7L6N3J1"/>
<dbReference type="Gene3D" id="3.30.1330.20">
    <property type="entry name" value="Tubulin/FtsZ, C-terminal domain"/>
    <property type="match status" value="1"/>
</dbReference>
<keyword evidence="3 8" id="KW-0132">Cell division</keyword>
<evidence type="ECO:0000256" key="9">
    <source>
        <dbReference type="NCBIfam" id="TIGR00065"/>
    </source>
</evidence>
<dbReference type="EMBL" id="CP051151">
    <property type="protein sequence ID" value="QLY39625.1"/>
    <property type="molecule type" value="Genomic_DNA"/>
</dbReference>
<evidence type="ECO:0000256" key="11">
    <source>
        <dbReference type="SAM" id="MobiDB-lite"/>
    </source>
</evidence>
<dbReference type="GO" id="GO:0005737">
    <property type="term" value="C:cytoplasm"/>
    <property type="evidence" value="ECO:0007669"/>
    <property type="project" value="UniProtKB-SubCell"/>
</dbReference>
<evidence type="ECO:0000313" key="15">
    <source>
        <dbReference type="Proteomes" id="UP000512167"/>
    </source>
</evidence>
<dbReference type="NCBIfam" id="TIGR00065">
    <property type="entry name" value="ftsZ"/>
    <property type="match status" value="1"/>
</dbReference>
<keyword evidence="7 8" id="KW-0131">Cell cycle</keyword>
<dbReference type="SMART" id="SM00864">
    <property type="entry name" value="Tubulin"/>
    <property type="match status" value="1"/>
</dbReference>
<evidence type="ECO:0000259" key="13">
    <source>
        <dbReference type="SMART" id="SM00865"/>
    </source>
</evidence>
<evidence type="ECO:0000256" key="1">
    <source>
        <dbReference type="ARBA" id="ARBA00009690"/>
    </source>
</evidence>
<dbReference type="InterPro" id="IPR008280">
    <property type="entry name" value="Tub_FtsZ_C"/>
</dbReference>
<dbReference type="RefSeq" id="WP_312032102.1">
    <property type="nucleotide sequence ID" value="NZ_CP051151.1"/>
</dbReference>
<organism evidence="14 15">
    <name type="scientific">Hujiaoplasma nucleasis</name>
    <dbReference type="NCBI Taxonomy" id="2725268"/>
    <lineage>
        <taxon>Bacteria</taxon>
        <taxon>Bacillati</taxon>
        <taxon>Mycoplasmatota</taxon>
        <taxon>Mollicutes</taxon>
        <taxon>Candidatus Izemoplasmatales</taxon>
        <taxon>Hujiaoplasmataceae</taxon>
        <taxon>Hujiaoplasma</taxon>
    </lineage>
</organism>
<keyword evidence="4 8" id="KW-0547">Nucleotide-binding</keyword>
<comment type="similarity">
    <text evidence="1 8 10">Belongs to the FtsZ family.</text>
</comment>
<dbReference type="Pfam" id="PF12327">
    <property type="entry name" value="FtsZ_C"/>
    <property type="match status" value="1"/>
</dbReference>
<keyword evidence="6 8" id="KW-0717">Septation</keyword>
<dbReference type="GO" id="GO:0005525">
    <property type="term" value="F:GTP binding"/>
    <property type="evidence" value="ECO:0007669"/>
    <property type="project" value="UniProtKB-UniRule"/>
</dbReference>
<gene>
    <name evidence="8 14" type="primary">ftsZ</name>
    <name evidence="14" type="ORF">HF295_01605</name>
</gene>
<feature type="region of interest" description="Disordered" evidence="11">
    <location>
        <begin position="332"/>
        <end position="367"/>
    </location>
</feature>
<comment type="caution">
    <text evidence="8">Lacks conserved residue(s) required for the propagation of feature annotation.</text>
</comment>
<evidence type="ECO:0000256" key="2">
    <source>
        <dbReference type="ARBA" id="ARBA00022490"/>
    </source>
</evidence>
<dbReference type="Gene3D" id="3.40.50.1440">
    <property type="entry name" value="Tubulin/FtsZ, GTPase domain"/>
    <property type="match status" value="1"/>
</dbReference>
<dbReference type="CDD" id="cd02201">
    <property type="entry name" value="FtsZ_type1"/>
    <property type="match status" value="1"/>
</dbReference>
<protein>
    <recommendedName>
        <fullName evidence="8 9">Cell division protein FtsZ</fullName>
    </recommendedName>
</protein>
<keyword evidence="15" id="KW-1185">Reference proteome</keyword>
<dbReference type="PROSITE" id="PS01134">
    <property type="entry name" value="FTSZ_1"/>
    <property type="match status" value="1"/>
</dbReference>
<dbReference type="GO" id="GO:0032153">
    <property type="term" value="C:cell division site"/>
    <property type="evidence" value="ECO:0007669"/>
    <property type="project" value="UniProtKB-UniRule"/>
</dbReference>
<sequence>MFNMDDKFNQKPKIKVIGVGGGGGSAVNRMIENEVLGVEFVAMNTDAQVLKLSKADVRLQLGKNLTRGLGAGANPDVGRQAAEESEDEIRELLAETDMVFITAGMGGGTGTGAAPIVARLAREMGCLTIGIVTKPFGFEGKRRMSVALEGLEALKPYVDTLIVIPNDKLFYVVDRNTSYLDAFREADKVLRQGVQGITEIIAIPGVVNVDFADVKTVMKDKGTALMGIGVAEGPNRAIEAAREAIRSPLLETSINGATDAIVNITSNFHASLYEIDEVIEEIHKSSTTDINVIYGTAINSDLGDELVVTVIATGFNDDPIFNKDNKIDKRENKVEEVQEDRAIVSKKKHKKHKKSKKEIEKTLSKDDDVEDEINVPNWLKNSFKD</sequence>
<comment type="function">
    <text evidence="8 10">Essential cell division protein that forms a contractile ring structure (Z ring) at the future cell division site. The regulation of the ring assembly controls the timing and the location of cell division. One of the functions of the FtsZ ring is to recruit other cell division proteins to the septum to produce a new cell wall between the dividing cells. Binds GTP and shows GTPase activity.</text>
</comment>
<dbReference type="PANTHER" id="PTHR30314:SF3">
    <property type="entry name" value="MITOCHONDRIAL DIVISION PROTEIN FSZA"/>
    <property type="match status" value="1"/>
</dbReference>
<dbReference type="PRINTS" id="PR00423">
    <property type="entry name" value="CELLDVISFTSZ"/>
</dbReference>
<evidence type="ECO:0000256" key="5">
    <source>
        <dbReference type="ARBA" id="ARBA00023134"/>
    </source>
</evidence>
<reference evidence="14 15" key="1">
    <citation type="submission" date="2020-04" db="EMBL/GenBank/DDBJ databases">
        <authorList>
            <person name="Zheng R.K."/>
            <person name="Sun C.M."/>
        </authorList>
    </citation>
    <scope>NUCLEOTIDE SEQUENCE [LARGE SCALE GENOMIC DNA]</scope>
    <source>
        <strain evidence="15">zrk29</strain>
    </source>
</reference>
<dbReference type="GO" id="GO:0043093">
    <property type="term" value="P:FtsZ-dependent cytokinesis"/>
    <property type="evidence" value="ECO:0007669"/>
    <property type="project" value="UniProtKB-UniRule"/>
</dbReference>
<dbReference type="PANTHER" id="PTHR30314">
    <property type="entry name" value="CELL DIVISION PROTEIN FTSZ-RELATED"/>
    <property type="match status" value="1"/>
</dbReference>
<keyword evidence="5 8" id="KW-0342">GTP-binding</keyword>
<dbReference type="SUPFAM" id="SSF55307">
    <property type="entry name" value="Tubulin C-terminal domain-like"/>
    <property type="match status" value="1"/>
</dbReference>
<dbReference type="KEGG" id="tbk:HF295_01605"/>
<dbReference type="InterPro" id="IPR024757">
    <property type="entry name" value="FtsZ_C"/>
</dbReference>
<dbReference type="HAMAP" id="MF_00909">
    <property type="entry name" value="FtsZ"/>
    <property type="match status" value="1"/>
</dbReference>
<feature type="binding site" evidence="8">
    <location>
        <begin position="108"/>
        <end position="110"/>
    </location>
    <ligand>
        <name>GTP</name>
        <dbReference type="ChEBI" id="CHEBI:37565"/>
    </ligand>
</feature>
<dbReference type="PROSITE" id="PS01135">
    <property type="entry name" value="FTSZ_2"/>
    <property type="match status" value="1"/>
</dbReference>
<evidence type="ECO:0000256" key="8">
    <source>
        <dbReference type="HAMAP-Rule" id="MF_00909"/>
    </source>
</evidence>
<dbReference type="Proteomes" id="UP000512167">
    <property type="component" value="Chromosome"/>
</dbReference>
<comment type="subunit">
    <text evidence="8">Homodimer. Polymerizes to form a dynamic ring structure in a strictly GTP-dependent manner. Interacts directly with several other division proteins.</text>
</comment>
<feature type="domain" description="Tubulin/FtsZ GTPase" evidence="12">
    <location>
        <begin position="13"/>
        <end position="205"/>
    </location>
</feature>
<keyword evidence="2 8" id="KW-0963">Cytoplasm</keyword>
<feature type="compositionally biased region" description="Basic residues" evidence="11">
    <location>
        <begin position="344"/>
        <end position="356"/>
    </location>
</feature>
<feature type="domain" description="Tubulin/FtsZ 2-layer sandwich" evidence="13">
    <location>
        <begin position="207"/>
        <end position="324"/>
    </location>
</feature>
<dbReference type="InterPro" id="IPR020805">
    <property type="entry name" value="Cell_div_FtsZ_CS"/>
</dbReference>
<dbReference type="InterPro" id="IPR036525">
    <property type="entry name" value="Tubulin/FtsZ_GTPase_sf"/>
</dbReference>
<dbReference type="GO" id="GO:0000917">
    <property type="term" value="P:division septum assembly"/>
    <property type="evidence" value="ECO:0007669"/>
    <property type="project" value="UniProtKB-KW"/>
</dbReference>
<dbReference type="InterPro" id="IPR000158">
    <property type="entry name" value="Cell_div_FtsZ"/>
</dbReference>
<comment type="subcellular location">
    <subcellularLocation>
        <location evidence="8">Cytoplasm</location>
    </subcellularLocation>
    <text evidence="8">Assembles at midcell at the inner surface of the cytoplasmic membrane.</text>
</comment>
<evidence type="ECO:0000256" key="3">
    <source>
        <dbReference type="ARBA" id="ARBA00022618"/>
    </source>
</evidence>
<feature type="binding site" evidence="8">
    <location>
        <position position="187"/>
    </location>
    <ligand>
        <name>GTP</name>
        <dbReference type="ChEBI" id="CHEBI:37565"/>
    </ligand>
</feature>
<dbReference type="GO" id="GO:0051258">
    <property type="term" value="P:protein polymerization"/>
    <property type="evidence" value="ECO:0007669"/>
    <property type="project" value="UniProtKB-UniRule"/>
</dbReference>
<evidence type="ECO:0000256" key="6">
    <source>
        <dbReference type="ARBA" id="ARBA00023210"/>
    </source>
</evidence>
<name>A0A7L6N3J1_9MOLU</name>
<feature type="compositionally biased region" description="Basic and acidic residues" evidence="11">
    <location>
        <begin position="332"/>
        <end position="343"/>
    </location>
</feature>
<evidence type="ECO:0000256" key="10">
    <source>
        <dbReference type="RuleBase" id="RU000631"/>
    </source>
</evidence>
<dbReference type="InterPro" id="IPR045061">
    <property type="entry name" value="FtsZ/CetZ"/>
</dbReference>
<evidence type="ECO:0000256" key="4">
    <source>
        <dbReference type="ARBA" id="ARBA00022741"/>
    </source>
</evidence>
<evidence type="ECO:0000313" key="14">
    <source>
        <dbReference type="EMBL" id="QLY39625.1"/>
    </source>
</evidence>
<evidence type="ECO:0000259" key="12">
    <source>
        <dbReference type="SMART" id="SM00864"/>
    </source>
</evidence>
<dbReference type="SUPFAM" id="SSF52490">
    <property type="entry name" value="Tubulin nucleotide-binding domain-like"/>
    <property type="match status" value="1"/>
</dbReference>
<feature type="binding site" evidence="8">
    <location>
        <position position="139"/>
    </location>
    <ligand>
        <name>GTP</name>
        <dbReference type="ChEBI" id="CHEBI:37565"/>
    </ligand>
</feature>
<dbReference type="InterPro" id="IPR018316">
    <property type="entry name" value="Tubulin/FtsZ_2-layer-sand-dom"/>
</dbReference>
<proteinExistence type="inferred from homology"/>
<feature type="compositionally biased region" description="Basic and acidic residues" evidence="11">
    <location>
        <begin position="357"/>
        <end position="366"/>
    </location>
</feature>
<feature type="binding site" evidence="8">
    <location>
        <position position="143"/>
    </location>
    <ligand>
        <name>GTP</name>
        <dbReference type="ChEBI" id="CHEBI:37565"/>
    </ligand>
</feature>
<evidence type="ECO:0000256" key="7">
    <source>
        <dbReference type="ARBA" id="ARBA00023306"/>
    </source>
</evidence>
<dbReference type="SMART" id="SM00865">
    <property type="entry name" value="Tubulin_C"/>
    <property type="match status" value="1"/>
</dbReference>
<dbReference type="FunFam" id="3.40.50.1440:FF:000023">
    <property type="entry name" value="Cell division protein FtsZ"/>
    <property type="match status" value="1"/>
</dbReference>
<dbReference type="Pfam" id="PF00091">
    <property type="entry name" value="Tubulin"/>
    <property type="match status" value="1"/>
</dbReference>
<accession>A0A7L6N3J1</accession>
<dbReference type="InterPro" id="IPR037103">
    <property type="entry name" value="Tubulin/FtsZ-like_C"/>
</dbReference>
<dbReference type="InterPro" id="IPR003008">
    <property type="entry name" value="Tubulin_FtsZ_GTPase"/>
</dbReference>